<organism evidence="1 2">
    <name type="scientific">Streptococcus rupicaprae</name>
    <dbReference type="NCBI Taxonomy" id="759619"/>
    <lineage>
        <taxon>Bacteria</taxon>
        <taxon>Bacillati</taxon>
        <taxon>Bacillota</taxon>
        <taxon>Bacilli</taxon>
        <taxon>Lactobacillales</taxon>
        <taxon>Streptococcaceae</taxon>
        <taxon>Streptococcus</taxon>
    </lineage>
</organism>
<comment type="caution">
    <text evidence="1">The sequence shown here is derived from an EMBL/GenBank/DDBJ whole genome shotgun (WGS) entry which is preliminary data.</text>
</comment>
<proteinExistence type="predicted"/>
<gene>
    <name evidence="1" type="ORF">ABID29_001843</name>
</gene>
<keyword evidence="2" id="KW-1185">Reference proteome</keyword>
<sequence length="114" mass="13000">MKNVTIQNFAYFAIRNQSCYTFIDALLTGVESTEDESIMAVNNTLDVLFETLKNDGYRLCFTKSVLKSFAKNTLVSLSVEYRRIKLGQKFGWENESFESHCRNKAAAHIPMTKG</sequence>
<name>A0ABV2FJL5_9STRE</name>
<evidence type="ECO:0000313" key="1">
    <source>
        <dbReference type="EMBL" id="MET3558717.1"/>
    </source>
</evidence>
<reference evidence="1 2" key="1">
    <citation type="submission" date="2024-06" db="EMBL/GenBank/DDBJ databases">
        <title>Genomic Encyclopedia of Type Strains, Phase IV (KMG-IV): sequencing the most valuable type-strain genomes for metagenomic binning, comparative biology and taxonomic classification.</title>
        <authorList>
            <person name="Goeker M."/>
        </authorList>
    </citation>
    <scope>NUCLEOTIDE SEQUENCE [LARGE SCALE GENOMIC DNA]</scope>
    <source>
        <strain evidence="1 2">DSM 28303</strain>
    </source>
</reference>
<dbReference type="Proteomes" id="UP001549122">
    <property type="component" value="Unassembled WGS sequence"/>
</dbReference>
<protein>
    <submittedName>
        <fullName evidence="1">Uncharacterized protein</fullName>
    </submittedName>
</protein>
<evidence type="ECO:0000313" key="2">
    <source>
        <dbReference type="Proteomes" id="UP001549122"/>
    </source>
</evidence>
<accession>A0ABV2FJL5</accession>
<dbReference type="RefSeq" id="WP_354365840.1">
    <property type="nucleotide sequence ID" value="NZ_JBEPLO010000021.1"/>
</dbReference>
<dbReference type="EMBL" id="JBEPLO010000021">
    <property type="protein sequence ID" value="MET3558717.1"/>
    <property type="molecule type" value="Genomic_DNA"/>
</dbReference>